<dbReference type="InterPro" id="IPR002421">
    <property type="entry name" value="5-3_exonuclease"/>
</dbReference>
<dbReference type="InterPro" id="IPR008918">
    <property type="entry name" value="HhH2"/>
</dbReference>
<dbReference type="PANTHER" id="PTHR42646:SF2">
    <property type="entry name" value="5'-3' EXONUCLEASE FAMILY PROTEIN"/>
    <property type="match status" value="1"/>
</dbReference>
<evidence type="ECO:0000313" key="6">
    <source>
        <dbReference type="Proteomes" id="UP000295293"/>
    </source>
</evidence>
<dbReference type="SUPFAM" id="SSF88723">
    <property type="entry name" value="PIN domain-like"/>
    <property type="match status" value="1"/>
</dbReference>
<dbReference type="Gene3D" id="3.40.50.1010">
    <property type="entry name" value="5'-nuclease"/>
    <property type="match status" value="1"/>
</dbReference>
<organism evidence="5 6">
    <name type="scientific">Tahibacter aquaticus</name>
    <dbReference type="NCBI Taxonomy" id="520092"/>
    <lineage>
        <taxon>Bacteria</taxon>
        <taxon>Pseudomonadati</taxon>
        <taxon>Pseudomonadota</taxon>
        <taxon>Gammaproteobacteria</taxon>
        <taxon>Lysobacterales</taxon>
        <taxon>Rhodanobacteraceae</taxon>
        <taxon>Tahibacter</taxon>
    </lineage>
</organism>
<dbReference type="Gene3D" id="1.10.150.20">
    <property type="entry name" value="5' to 3' exonuclease, C-terminal subdomain"/>
    <property type="match status" value="1"/>
</dbReference>
<keyword evidence="2" id="KW-0378">Hydrolase</keyword>
<dbReference type="OrthoDB" id="9806424at2"/>
<dbReference type="PANTHER" id="PTHR42646">
    <property type="entry name" value="FLAP ENDONUCLEASE XNI"/>
    <property type="match status" value="1"/>
</dbReference>
<dbReference type="SMART" id="SM00475">
    <property type="entry name" value="53EXOc"/>
    <property type="match status" value="1"/>
</dbReference>
<evidence type="ECO:0000256" key="1">
    <source>
        <dbReference type="ARBA" id="ARBA00022722"/>
    </source>
</evidence>
<keyword evidence="3" id="KW-0238">DNA-binding</keyword>
<dbReference type="CDD" id="cd09859">
    <property type="entry name" value="PIN_53EXO"/>
    <property type="match status" value="1"/>
</dbReference>
<keyword evidence="5" id="KW-0269">Exonuclease</keyword>
<dbReference type="InterPro" id="IPR029060">
    <property type="entry name" value="PIN-like_dom_sf"/>
</dbReference>
<dbReference type="Pfam" id="PF01367">
    <property type="entry name" value="5_3_exonuc"/>
    <property type="match status" value="1"/>
</dbReference>
<evidence type="ECO:0000313" key="5">
    <source>
        <dbReference type="EMBL" id="TDR40449.1"/>
    </source>
</evidence>
<dbReference type="GO" id="GO:0008409">
    <property type="term" value="F:5'-3' exonuclease activity"/>
    <property type="evidence" value="ECO:0007669"/>
    <property type="project" value="InterPro"/>
</dbReference>
<dbReference type="FunFam" id="1.10.150.20:FF:000003">
    <property type="entry name" value="DNA polymerase I"/>
    <property type="match status" value="1"/>
</dbReference>
<dbReference type="GO" id="GO:0003677">
    <property type="term" value="F:DNA binding"/>
    <property type="evidence" value="ECO:0007669"/>
    <property type="project" value="UniProtKB-KW"/>
</dbReference>
<name>A0A4R6YRE6_9GAMM</name>
<dbReference type="Proteomes" id="UP000295293">
    <property type="component" value="Unassembled WGS sequence"/>
</dbReference>
<gene>
    <name evidence="5" type="ORF">DFR29_113150</name>
</gene>
<dbReference type="GO" id="GO:0033567">
    <property type="term" value="P:DNA replication, Okazaki fragment processing"/>
    <property type="evidence" value="ECO:0007669"/>
    <property type="project" value="InterPro"/>
</dbReference>
<evidence type="ECO:0000259" key="4">
    <source>
        <dbReference type="SMART" id="SM00475"/>
    </source>
</evidence>
<dbReference type="InterPro" id="IPR036279">
    <property type="entry name" value="5-3_exonuclease_C_sf"/>
</dbReference>
<keyword evidence="6" id="KW-1185">Reference proteome</keyword>
<dbReference type="SUPFAM" id="SSF47807">
    <property type="entry name" value="5' to 3' exonuclease, C-terminal subdomain"/>
    <property type="match status" value="1"/>
</dbReference>
<dbReference type="AlphaFoldDB" id="A0A4R6YRE6"/>
<proteinExistence type="predicted"/>
<sequence length="295" mass="32527">MSQATIHLVDASLYVFRAWHSVPPEFFDVDGRPVNAVYGFTRFLLEFIEKTRPSHVAVAFDESLTSSFRNAIYPEYKANRELPPEELKFQFAYCKRIAAALGMCVLSDVFYEADDLIGSVVHALRPQQFRAVIVSADKDFGQLIADNDELWDFSKNIRWNMQGVKERLGVHPHQVADYLALTGDAVDNIPGVAGIGAKTAATLLAHFGSLDAIYARIEEIPFLRFRGAAAAHAKLKAGAAAAHLSRSLTGIACDCPVPAKADSFARNAPDLADAEHLLEQLRFGPLTRSRIRQLA</sequence>
<dbReference type="SMART" id="SM00279">
    <property type="entry name" value="HhH2"/>
    <property type="match status" value="1"/>
</dbReference>
<accession>A0A4R6YRE6</accession>
<dbReference type="InterPro" id="IPR020045">
    <property type="entry name" value="DNA_polI_H3TH"/>
</dbReference>
<dbReference type="CDD" id="cd09898">
    <property type="entry name" value="H3TH_53EXO"/>
    <property type="match status" value="1"/>
</dbReference>
<keyword evidence="1" id="KW-0540">Nuclease</keyword>
<dbReference type="GO" id="GO:0017108">
    <property type="term" value="F:5'-flap endonuclease activity"/>
    <property type="evidence" value="ECO:0007669"/>
    <property type="project" value="InterPro"/>
</dbReference>
<protein>
    <submittedName>
        <fullName evidence="5">5'-3' exonuclease</fullName>
    </submittedName>
</protein>
<comment type="caution">
    <text evidence="5">The sequence shown here is derived from an EMBL/GenBank/DDBJ whole genome shotgun (WGS) entry which is preliminary data.</text>
</comment>
<evidence type="ECO:0000256" key="3">
    <source>
        <dbReference type="ARBA" id="ARBA00023125"/>
    </source>
</evidence>
<dbReference type="Pfam" id="PF02739">
    <property type="entry name" value="5_3_exonuc_N"/>
    <property type="match status" value="1"/>
</dbReference>
<dbReference type="InterPro" id="IPR038969">
    <property type="entry name" value="FEN"/>
</dbReference>
<reference evidence="5 6" key="1">
    <citation type="submission" date="2019-03" db="EMBL/GenBank/DDBJ databases">
        <title>Genomic Encyclopedia of Type Strains, Phase IV (KMG-IV): sequencing the most valuable type-strain genomes for metagenomic binning, comparative biology and taxonomic classification.</title>
        <authorList>
            <person name="Goeker M."/>
        </authorList>
    </citation>
    <scope>NUCLEOTIDE SEQUENCE [LARGE SCALE GENOMIC DNA]</scope>
    <source>
        <strain evidence="5 6">DSM 21667</strain>
    </source>
</reference>
<dbReference type="RefSeq" id="WP_133820397.1">
    <property type="nucleotide sequence ID" value="NZ_SNZH01000013.1"/>
</dbReference>
<evidence type="ECO:0000256" key="2">
    <source>
        <dbReference type="ARBA" id="ARBA00022801"/>
    </source>
</evidence>
<feature type="domain" description="5'-3' exonuclease" evidence="4">
    <location>
        <begin position="6"/>
        <end position="267"/>
    </location>
</feature>
<dbReference type="InterPro" id="IPR020046">
    <property type="entry name" value="5-3_exonucl_a-hlix_arch_N"/>
</dbReference>
<dbReference type="EMBL" id="SNZH01000013">
    <property type="protein sequence ID" value="TDR40449.1"/>
    <property type="molecule type" value="Genomic_DNA"/>
</dbReference>